<dbReference type="PANTHER" id="PTHR41335:SF1">
    <property type="entry name" value="MEMBRANE PROTEIN"/>
    <property type="match status" value="1"/>
</dbReference>
<proteinExistence type="predicted"/>
<dbReference type="STRING" id="762845.BCR26_06095"/>
<evidence type="ECO:0000256" key="2">
    <source>
        <dbReference type="ARBA" id="ARBA00022692"/>
    </source>
</evidence>
<sequence length="143" mass="16282">MKNQWRVIAWVALVLIIVIFAVLNNQVVPVNFGFLEISGPLILVILSSSIIGVLVGLLASTTTMWQQRKKVKELEKSVALYKTEAKKLATEEAEKVQRNYENQLADLQAKYDALTSNDRSFEDISSEEKNRVERFTKPREAEK</sequence>
<feature type="region of interest" description="Disordered" evidence="6">
    <location>
        <begin position="119"/>
        <end position="143"/>
    </location>
</feature>
<feature type="transmembrane region" description="Helical" evidence="7">
    <location>
        <begin position="37"/>
        <end position="60"/>
    </location>
</feature>
<dbReference type="AlphaFoldDB" id="A0A1E5KTJ2"/>
<evidence type="ECO:0000256" key="1">
    <source>
        <dbReference type="ARBA" id="ARBA00022475"/>
    </source>
</evidence>
<dbReference type="PANTHER" id="PTHR41335">
    <property type="entry name" value="MEMBRANE PROTEIN-RELATED"/>
    <property type="match status" value="1"/>
</dbReference>
<evidence type="ECO:0000256" key="3">
    <source>
        <dbReference type="ARBA" id="ARBA00022989"/>
    </source>
</evidence>
<keyword evidence="10" id="KW-1185">Reference proteome</keyword>
<dbReference type="Pfam" id="PF06305">
    <property type="entry name" value="LapA_dom"/>
    <property type="match status" value="1"/>
</dbReference>
<keyword evidence="4 7" id="KW-0472">Membrane</keyword>
<evidence type="ECO:0000256" key="6">
    <source>
        <dbReference type="SAM" id="MobiDB-lite"/>
    </source>
</evidence>
<evidence type="ECO:0000256" key="7">
    <source>
        <dbReference type="SAM" id="Phobius"/>
    </source>
</evidence>
<protein>
    <recommendedName>
        <fullName evidence="8">Lipopolysaccharide assembly protein A domain-containing protein</fullName>
    </recommendedName>
</protein>
<evidence type="ECO:0000313" key="10">
    <source>
        <dbReference type="Proteomes" id="UP000095256"/>
    </source>
</evidence>
<evidence type="ECO:0000256" key="5">
    <source>
        <dbReference type="SAM" id="Coils"/>
    </source>
</evidence>
<evidence type="ECO:0000256" key="4">
    <source>
        <dbReference type="ARBA" id="ARBA00023136"/>
    </source>
</evidence>
<evidence type="ECO:0000313" key="9">
    <source>
        <dbReference type="EMBL" id="OEH81078.1"/>
    </source>
</evidence>
<dbReference type="Proteomes" id="UP000095256">
    <property type="component" value="Unassembled WGS sequence"/>
</dbReference>
<accession>A0A1E5KTJ2</accession>
<keyword evidence="3 7" id="KW-1133">Transmembrane helix</keyword>
<dbReference type="InterPro" id="IPR010445">
    <property type="entry name" value="LapA_dom"/>
</dbReference>
<name>A0A1E5KTJ2_9ENTE</name>
<dbReference type="RefSeq" id="WP_069700066.1">
    <property type="nucleotide sequence ID" value="NZ_JAGGMA010000005.1"/>
</dbReference>
<evidence type="ECO:0000259" key="8">
    <source>
        <dbReference type="Pfam" id="PF06305"/>
    </source>
</evidence>
<reference evidence="9 10" key="1">
    <citation type="submission" date="2016-09" db="EMBL/GenBank/DDBJ databases">
        <authorList>
            <person name="Capua I."/>
            <person name="De Benedictis P."/>
            <person name="Joannis T."/>
            <person name="Lombin L.H."/>
            <person name="Cattoli G."/>
        </authorList>
    </citation>
    <scope>NUCLEOTIDE SEQUENCE [LARGE SCALE GENOMIC DNA]</scope>
    <source>
        <strain evidence="9 10">LMG 25899</strain>
    </source>
</reference>
<dbReference type="EMBL" id="MIEK01000067">
    <property type="protein sequence ID" value="OEH81078.1"/>
    <property type="molecule type" value="Genomic_DNA"/>
</dbReference>
<gene>
    <name evidence="9" type="ORF">BCR26_06095</name>
</gene>
<keyword evidence="2 7" id="KW-0812">Transmembrane</keyword>
<comment type="caution">
    <text evidence="9">The sequence shown here is derived from an EMBL/GenBank/DDBJ whole genome shotgun (WGS) entry which is preliminary data.</text>
</comment>
<organism evidence="9 10">
    <name type="scientific">Enterococcus rivorum</name>
    <dbReference type="NCBI Taxonomy" id="762845"/>
    <lineage>
        <taxon>Bacteria</taxon>
        <taxon>Bacillati</taxon>
        <taxon>Bacillota</taxon>
        <taxon>Bacilli</taxon>
        <taxon>Lactobacillales</taxon>
        <taxon>Enterococcaceae</taxon>
        <taxon>Enterococcus</taxon>
    </lineage>
</organism>
<keyword evidence="5" id="KW-0175">Coiled coil</keyword>
<feature type="transmembrane region" description="Helical" evidence="7">
    <location>
        <begin position="7"/>
        <end position="25"/>
    </location>
</feature>
<feature type="coiled-coil region" evidence="5">
    <location>
        <begin position="71"/>
        <end position="117"/>
    </location>
</feature>
<feature type="domain" description="Lipopolysaccharide assembly protein A" evidence="8">
    <location>
        <begin position="23"/>
        <end position="83"/>
    </location>
</feature>
<dbReference type="OrthoDB" id="2990728at2"/>
<keyword evidence="1" id="KW-1003">Cell membrane</keyword>
<dbReference type="GO" id="GO:0005886">
    <property type="term" value="C:plasma membrane"/>
    <property type="evidence" value="ECO:0007669"/>
    <property type="project" value="InterPro"/>
</dbReference>